<protein>
    <recommendedName>
        <fullName evidence="3">DNA helicase</fullName>
        <ecNumber evidence="3">3.6.4.12</ecNumber>
    </recommendedName>
</protein>
<dbReference type="GO" id="GO:0042393">
    <property type="term" value="F:histone binding"/>
    <property type="evidence" value="ECO:0007669"/>
    <property type="project" value="TreeGrafter"/>
</dbReference>
<dbReference type="GO" id="GO:0005524">
    <property type="term" value="F:ATP binding"/>
    <property type="evidence" value="ECO:0007669"/>
    <property type="project" value="UniProtKB-UniRule"/>
</dbReference>
<feature type="domain" description="AGC-kinase C-terminal" evidence="20">
    <location>
        <begin position="332"/>
        <end position="436"/>
    </location>
</feature>
<comment type="similarity">
    <text evidence="2">Belongs to the SNF2/RAD54 helicase family. SWR1 subfamily.</text>
</comment>
<keyword evidence="10 15" id="KW-0067">ATP-binding</keyword>
<keyword evidence="8" id="KW-0378">Hydrolase</keyword>
<feature type="region of interest" description="Disordered" evidence="16">
    <location>
        <begin position="30"/>
        <end position="54"/>
    </location>
</feature>
<accession>A0A9P7G969</accession>
<dbReference type="Pfam" id="PF00176">
    <property type="entry name" value="SNF2-rel_dom"/>
    <property type="match status" value="2"/>
</dbReference>
<dbReference type="PROSITE" id="PS00108">
    <property type="entry name" value="PROTEIN_KINASE_ST"/>
    <property type="match status" value="1"/>
</dbReference>
<keyword evidence="6 15" id="KW-0547">Nucleotide-binding</keyword>
<evidence type="ECO:0000256" key="1">
    <source>
        <dbReference type="ARBA" id="ARBA00004123"/>
    </source>
</evidence>
<feature type="compositionally biased region" description="Low complexity" evidence="16">
    <location>
        <begin position="909"/>
        <end position="918"/>
    </location>
</feature>
<dbReference type="InterPro" id="IPR050520">
    <property type="entry name" value="INO80/SWR1_helicase"/>
</dbReference>
<proteinExistence type="inferred from homology"/>
<dbReference type="Gene3D" id="3.30.200.20">
    <property type="entry name" value="Phosphorylase Kinase, domain 1"/>
    <property type="match status" value="2"/>
</dbReference>
<feature type="domain" description="Protein kinase" evidence="17">
    <location>
        <begin position="101"/>
        <end position="331"/>
    </location>
</feature>
<dbReference type="SMART" id="SM00220">
    <property type="entry name" value="S_TKc"/>
    <property type="match status" value="1"/>
</dbReference>
<sequence length="2080" mass="232982">MISIKRMAGKFGSHLGGHSRIIEEDHAAKKLPPTPASSHSGYSSSSITSQSDYQGSISTVRTSVSAWSGKRGSSMDSVSEEKPAVQRVIKRPKGTYRLSDFIVQRTLGTGSFGRVHLVRSKHNLRFYAIKVLNKEKVVKTKQVQHTNNEQHMLEAVQHPFIINLWGSFQDATNLYMVMDFVPGGELFTLLRRSNRFPDPVAKFYAAEVALALNHLHSLDIIYRDLKPENILLNHDGHIKIVNQQRYNKSVDWYALGVLIFEMLSGLPPYHHPDPNPVLLYERITDGPAHIKWPAFNGLATDLILKLMEKDPSKRYGNLHHGAGDVFAHPWFREVDWAKLAAREITAPYLPKISGEGDASALDWGRVASPRTWSGRIGSAWMIENGTKGRRGREGEGRVLQNGDAGGGRHGKARPKSQQQGFKKATAITEDMLEAERASLIAEKQAQLETVVDRHDTLVREMFHMDHFLNMVAYNPEEAKMDNSNVFQNYKARYDLVDKAAPGPSRATRRMRTEQAQILKTTSTSAPLSKSMSSPVKKPSRAKPAALVQTPDRPVSSKAKGKARAVDPPPHHRIIGVFNDQETKDALNESITVVAARRNLQMNDEDETMARPPAKRRKVTRDGAGESISVGGRRSGRLKGPDVSASDAHNVEDLSQVITPPPLSQRQNIDEPRPIAISAPPAAPKFNIKRIKLLVRRPPPPITNPRQRPPPAKHNSSVNAFLSSYFTLDDEDVEESTVMHQATSEAEIQERVEVYRKEGRYIPDSNAPFLSSEERNIDLTPERLSKDHWEHLVEAACQTRKLWIKRTSGQQIAGQLAKMIRTYWDGQESRKEKLKVQEERRLRTLAKATLRMVTDEWKKAVFHIREQERLKHEAEEIRRGREHLDAILDQSGQLLETQQGDLTRREPRSRSSSMSLTYRGWGSDEEDEDDDDEAVGETDDDEDEGVTADTEEVDEDPEEEAYFDHKEKTGQGGDSDLDAGTSDIEDDTDTQLLLDNPDLPLTRAASVHSSTSEEPVEPTAGTISLDADEDAQDDMPILSFDEDIDAGADGPQLLRPVLSTPETPIDADLSQTTPGPVSTPLRVSHTVSPERVCLASSRPSSPSLRRSPSAYSPPSSPVVKIFSSDQKKSLDPLDQPMGSHTCSGDPAATSQSPLHPSGVASDQPLLSVSHSPIQVPAAIEQRSDENSAEVSPPSESLPLASIVHSTPATSPPPTTPDVAKDGDIEMVPEMAGGTSVLLTNGAVGENGVDKENGVDEENGVGEEKVVDEETVERSLEEEFAQDEEISIPEYLKPFAVAPVEWSADAKIVPPLLLRGVLRPYQHSGLEWLASLHTNNLNGILADEMGLGVLLNWEMEFKKFLPGFKVLSYHGSTKRRKELRQGWNDRHHFNVCITSYTLASRDAHIFKRKAWYYMILDEAHMIKNFKSQRWNILLMFRSFRRLLLTGTPLQNNLTELWALLQFLMSGANFASLKDFGDWFSNPLEKAIEMGNVIDDDTMLRVTKLHTVLRPYLLRRLKRDVEKELPSKYEHLVMCPLSKRQRFLYDEFMSRAHTRDALQSGVYQKIANILMQLRKVCNHPDLFEVRPIVTSLAVERSAVADFEIKELLIRRRLMENAEDTINVGLLGLQFIDGQNTSIMTALETRRLDATSLLPFISDSPGEPPPKDTRTIAGFRKYSAYIERANTIARWSHIGYLNRLRCSSRPIYSSEVLDLASRFHEPLLPLSSFRDHRPNWEVVRLANSMVKSYDVRAEEMAGVVDRFAFVTPAVVALDLPRIALAGSETRVLDQPVAFDSVLHRASVKLQIAFPDPSLLQYDCGKLQELTRLLREKKAGGHRVLIFTQMTKILDILEIFLNFHGYLYLRLDGATKIEDRQYITERFNADPRVFCFIASSRSGGVGINLTGADTVVFYDSDFNPQMDRQCEDRAHRIGQIRDVHIYRFVSQHTVEEALLRKANQKRSLDDLVIQKGEFDWRSLFNDEGALSKALEEFEDTEDVHAAAVAATEEVDMQGADEADFGGDVAEVSVTGAQTPQEGIPLPAGTEGNLPIDGPQVEEDEEGGSVAEYMISFVEWNCEYFSEWRV</sequence>
<feature type="domain" description="Helicase C-terminal" evidence="19">
    <location>
        <begin position="1817"/>
        <end position="1970"/>
    </location>
</feature>
<dbReference type="FunFam" id="3.30.200.20:FF:000005">
    <property type="entry name" value="cAMP-dependent protein kinase catalytic subunit"/>
    <property type="match status" value="1"/>
</dbReference>
<evidence type="ECO:0000256" key="6">
    <source>
        <dbReference type="ARBA" id="ARBA00022741"/>
    </source>
</evidence>
<dbReference type="EC" id="3.6.4.12" evidence="3"/>
<dbReference type="GO" id="GO:0003678">
    <property type="term" value="F:DNA helicase activity"/>
    <property type="evidence" value="ECO:0007669"/>
    <property type="project" value="UniProtKB-EC"/>
</dbReference>
<gene>
    <name evidence="21" type="ORF">DXG03_004035</name>
</gene>
<evidence type="ECO:0000313" key="22">
    <source>
        <dbReference type="Proteomes" id="UP000775547"/>
    </source>
</evidence>
<reference evidence="21" key="1">
    <citation type="submission" date="2020-07" db="EMBL/GenBank/DDBJ databases">
        <authorList>
            <person name="Nieuwenhuis M."/>
            <person name="Van De Peppel L.J.J."/>
        </authorList>
    </citation>
    <scope>NUCLEOTIDE SEQUENCE</scope>
    <source>
        <strain evidence="21">AP01</strain>
        <tissue evidence="21">Mycelium</tissue>
    </source>
</reference>
<dbReference type="InterPro" id="IPR038718">
    <property type="entry name" value="SNF2-like_sf"/>
</dbReference>
<evidence type="ECO:0000259" key="17">
    <source>
        <dbReference type="PROSITE" id="PS50011"/>
    </source>
</evidence>
<feature type="compositionally biased region" description="Low complexity" evidence="16">
    <location>
        <begin position="37"/>
        <end position="54"/>
    </location>
</feature>
<dbReference type="Gene3D" id="3.40.50.10810">
    <property type="entry name" value="Tandem AAA-ATPase domain"/>
    <property type="match status" value="2"/>
</dbReference>
<dbReference type="PROSITE" id="PS51194">
    <property type="entry name" value="HELICASE_CTER"/>
    <property type="match status" value="1"/>
</dbReference>
<feature type="region of interest" description="Disordered" evidence="16">
    <location>
        <begin position="2029"/>
        <end position="2048"/>
    </location>
</feature>
<dbReference type="GO" id="GO:0003677">
    <property type="term" value="F:DNA binding"/>
    <property type="evidence" value="ECO:0007669"/>
    <property type="project" value="UniProtKB-KW"/>
</dbReference>
<evidence type="ECO:0000259" key="18">
    <source>
        <dbReference type="PROSITE" id="PS51192"/>
    </source>
</evidence>
<evidence type="ECO:0000256" key="12">
    <source>
        <dbReference type="ARBA" id="ARBA00023125"/>
    </source>
</evidence>
<dbReference type="Gene3D" id="3.40.50.300">
    <property type="entry name" value="P-loop containing nucleotide triphosphate hydrolases"/>
    <property type="match status" value="2"/>
</dbReference>
<dbReference type="SUPFAM" id="SSF56112">
    <property type="entry name" value="Protein kinase-like (PK-like)"/>
    <property type="match status" value="1"/>
</dbReference>
<dbReference type="InterPro" id="IPR017441">
    <property type="entry name" value="Protein_kinase_ATP_BS"/>
</dbReference>
<keyword evidence="9" id="KW-0347">Helicase</keyword>
<dbReference type="InterPro" id="IPR000330">
    <property type="entry name" value="SNF2_N"/>
</dbReference>
<dbReference type="InterPro" id="IPR049730">
    <property type="entry name" value="SNF2/RAD54-like_C"/>
</dbReference>
<dbReference type="InterPro" id="IPR011009">
    <property type="entry name" value="Kinase-like_dom_sf"/>
</dbReference>
<dbReference type="Pfam" id="PF00271">
    <property type="entry name" value="Helicase_C"/>
    <property type="match status" value="1"/>
</dbReference>
<dbReference type="FunFam" id="3.40.50.10810:FF:000005">
    <property type="entry name" value="Photoperiod-independent early flowering 1"/>
    <property type="match status" value="1"/>
</dbReference>
<keyword evidence="13" id="KW-0010">Activator</keyword>
<feature type="domain" description="Helicase ATP-binding" evidence="18">
    <location>
        <begin position="1350"/>
        <end position="1464"/>
    </location>
</feature>
<keyword evidence="11" id="KW-0156">Chromatin regulator</keyword>
<dbReference type="Pfam" id="PF07529">
    <property type="entry name" value="HSA"/>
    <property type="match status" value="1"/>
</dbReference>
<dbReference type="PROSITE" id="PS51285">
    <property type="entry name" value="AGC_KINASE_CTER"/>
    <property type="match status" value="1"/>
</dbReference>
<feature type="region of interest" description="Disordered" evidence="16">
    <location>
        <begin position="386"/>
        <end position="420"/>
    </location>
</feature>
<evidence type="ECO:0000256" key="16">
    <source>
        <dbReference type="SAM" id="MobiDB-lite"/>
    </source>
</evidence>
<evidence type="ECO:0000256" key="9">
    <source>
        <dbReference type="ARBA" id="ARBA00022806"/>
    </source>
</evidence>
<keyword evidence="22" id="KW-1185">Reference proteome</keyword>
<evidence type="ECO:0000256" key="5">
    <source>
        <dbReference type="ARBA" id="ARBA00022679"/>
    </source>
</evidence>
<dbReference type="CDD" id="cd18793">
    <property type="entry name" value="SF2_C_SNF"/>
    <property type="match status" value="1"/>
</dbReference>
<evidence type="ECO:0000256" key="15">
    <source>
        <dbReference type="PROSITE-ProRule" id="PRU10141"/>
    </source>
</evidence>
<evidence type="ECO:0000256" key="8">
    <source>
        <dbReference type="ARBA" id="ARBA00022801"/>
    </source>
</evidence>
<reference evidence="21" key="2">
    <citation type="submission" date="2021-10" db="EMBL/GenBank/DDBJ databases">
        <title>Phylogenomics reveals ancestral predisposition of the termite-cultivated fungus Termitomyces towards a domesticated lifestyle.</title>
        <authorList>
            <person name="Auxier B."/>
            <person name="Grum-Grzhimaylo A."/>
            <person name="Cardenas M.E."/>
            <person name="Lodge J.D."/>
            <person name="Laessoe T."/>
            <person name="Pedersen O."/>
            <person name="Smith M.E."/>
            <person name="Kuyper T.W."/>
            <person name="Franco-Molano E.A."/>
            <person name="Baroni T.J."/>
            <person name="Aanen D.K."/>
        </authorList>
    </citation>
    <scope>NUCLEOTIDE SEQUENCE</scope>
    <source>
        <strain evidence="21">AP01</strain>
        <tissue evidence="21">Mycelium</tissue>
    </source>
</reference>
<evidence type="ECO:0000259" key="20">
    <source>
        <dbReference type="PROSITE" id="PS51285"/>
    </source>
</evidence>
<dbReference type="PROSITE" id="PS50011">
    <property type="entry name" value="PROTEIN_KINASE_DOM"/>
    <property type="match status" value="1"/>
</dbReference>
<evidence type="ECO:0000256" key="7">
    <source>
        <dbReference type="ARBA" id="ARBA00022777"/>
    </source>
</evidence>
<dbReference type="InterPro" id="IPR027417">
    <property type="entry name" value="P-loop_NTPase"/>
</dbReference>
<feature type="compositionally biased region" description="Low complexity" evidence="16">
    <location>
        <begin position="526"/>
        <end position="536"/>
    </location>
</feature>
<dbReference type="SMART" id="SM00490">
    <property type="entry name" value="HELICc"/>
    <property type="match status" value="1"/>
</dbReference>
<evidence type="ECO:0000256" key="4">
    <source>
        <dbReference type="ARBA" id="ARBA00022527"/>
    </source>
</evidence>
<dbReference type="InterPro" id="IPR001650">
    <property type="entry name" value="Helicase_C-like"/>
</dbReference>
<name>A0A9P7G969_9AGAR</name>
<feature type="region of interest" description="Disordered" evidence="16">
    <location>
        <begin position="696"/>
        <end position="716"/>
    </location>
</feature>
<dbReference type="SMART" id="SM00487">
    <property type="entry name" value="DEXDc"/>
    <property type="match status" value="1"/>
</dbReference>
<dbReference type="PROSITE" id="PS00107">
    <property type="entry name" value="PROTEIN_KINASE_ATP"/>
    <property type="match status" value="1"/>
</dbReference>
<evidence type="ECO:0000313" key="21">
    <source>
        <dbReference type="EMBL" id="KAG5646209.1"/>
    </source>
</evidence>
<feature type="compositionally biased region" description="Polar residues" evidence="16">
    <location>
        <begin position="1137"/>
        <end position="1153"/>
    </location>
</feature>
<feature type="compositionally biased region" description="Pro residues" evidence="16">
    <location>
        <begin position="696"/>
        <end position="711"/>
    </location>
</feature>
<feature type="binding site" evidence="15">
    <location>
        <position position="130"/>
    </location>
    <ligand>
        <name>ATP</name>
        <dbReference type="ChEBI" id="CHEBI:30616"/>
    </ligand>
</feature>
<dbReference type="InterPro" id="IPR000719">
    <property type="entry name" value="Prot_kinase_dom"/>
</dbReference>
<keyword evidence="5" id="KW-0808">Transferase</keyword>
<keyword evidence="7" id="KW-0418">Kinase</keyword>
<dbReference type="InterPro" id="IPR000961">
    <property type="entry name" value="AGC-kinase_C"/>
</dbReference>
<dbReference type="GO" id="GO:0004674">
    <property type="term" value="F:protein serine/threonine kinase activity"/>
    <property type="evidence" value="ECO:0007669"/>
    <property type="project" value="UniProtKB-KW"/>
</dbReference>
<dbReference type="Proteomes" id="UP000775547">
    <property type="component" value="Unassembled WGS sequence"/>
</dbReference>
<dbReference type="OrthoDB" id="372624at2759"/>
<dbReference type="SUPFAM" id="SSF52540">
    <property type="entry name" value="P-loop containing nucleoside triphosphate hydrolases"/>
    <property type="match status" value="2"/>
</dbReference>
<feature type="compositionally biased region" description="Low complexity" evidence="16">
    <location>
        <begin position="1095"/>
        <end position="1112"/>
    </location>
</feature>
<feature type="region of interest" description="Disordered" evidence="16">
    <location>
        <begin position="890"/>
        <end position="1197"/>
    </location>
</feature>
<evidence type="ECO:0000256" key="11">
    <source>
        <dbReference type="ARBA" id="ARBA00022853"/>
    </source>
</evidence>
<evidence type="ECO:0000256" key="2">
    <source>
        <dbReference type="ARBA" id="ARBA00009220"/>
    </source>
</evidence>
<dbReference type="InterPro" id="IPR008271">
    <property type="entry name" value="Ser/Thr_kinase_AS"/>
</dbReference>
<evidence type="ECO:0000256" key="13">
    <source>
        <dbReference type="ARBA" id="ARBA00023159"/>
    </source>
</evidence>
<organism evidence="21 22">
    <name type="scientific">Asterophora parasitica</name>
    <dbReference type="NCBI Taxonomy" id="117018"/>
    <lineage>
        <taxon>Eukaryota</taxon>
        <taxon>Fungi</taxon>
        <taxon>Dikarya</taxon>
        <taxon>Basidiomycota</taxon>
        <taxon>Agaricomycotina</taxon>
        <taxon>Agaricomycetes</taxon>
        <taxon>Agaricomycetidae</taxon>
        <taxon>Agaricales</taxon>
        <taxon>Tricholomatineae</taxon>
        <taxon>Lyophyllaceae</taxon>
        <taxon>Asterophora</taxon>
    </lineage>
</organism>
<dbReference type="PANTHER" id="PTHR45685">
    <property type="entry name" value="HELICASE SRCAP-RELATED"/>
    <property type="match status" value="1"/>
</dbReference>
<dbReference type="GO" id="GO:0016887">
    <property type="term" value="F:ATP hydrolysis activity"/>
    <property type="evidence" value="ECO:0007669"/>
    <property type="project" value="TreeGrafter"/>
</dbReference>
<keyword evidence="4" id="KW-0723">Serine/threonine-protein kinase</keyword>
<dbReference type="EMBL" id="JABCKV010000024">
    <property type="protein sequence ID" value="KAG5646209.1"/>
    <property type="molecule type" value="Genomic_DNA"/>
</dbReference>
<keyword evidence="14" id="KW-0539">Nucleus</keyword>
<feature type="region of interest" description="Disordered" evidence="16">
    <location>
        <begin position="519"/>
        <end position="571"/>
    </location>
</feature>
<evidence type="ECO:0000259" key="19">
    <source>
        <dbReference type="PROSITE" id="PS51194"/>
    </source>
</evidence>
<feature type="compositionally biased region" description="Polar residues" evidence="16">
    <location>
        <begin position="890"/>
        <end position="900"/>
    </location>
</feature>
<dbReference type="PROSITE" id="PS51192">
    <property type="entry name" value="HELICASE_ATP_BIND_1"/>
    <property type="match status" value="1"/>
</dbReference>
<dbReference type="InterPro" id="IPR014012">
    <property type="entry name" value="HSA_dom"/>
</dbReference>
<dbReference type="GO" id="GO:0006338">
    <property type="term" value="P:chromatin remodeling"/>
    <property type="evidence" value="ECO:0007669"/>
    <property type="project" value="UniProtKB-ARBA"/>
</dbReference>
<comment type="caution">
    <text evidence="21">The sequence shown here is derived from an EMBL/GenBank/DDBJ whole genome shotgun (WGS) entry which is preliminary data.</text>
</comment>
<feature type="region of interest" description="Disordered" evidence="16">
    <location>
        <begin position="605"/>
        <end position="667"/>
    </location>
</feature>
<feature type="compositionally biased region" description="Acidic residues" evidence="16">
    <location>
        <begin position="922"/>
        <end position="960"/>
    </location>
</feature>
<dbReference type="GO" id="GO:0000812">
    <property type="term" value="C:Swr1 complex"/>
    <property type="evidence" value="ECO:0007669"/>
    <property type="project" value="TreeGrafter"/>
</dbReference>
<dbReference type="Gene3D" id="1.10.510.10">
    <property type="entry name" value="Transferase(Phosphotransferase) domain 1"/>
    <property type="match status" value="2"/>
</dbReference>
<keyword evidence="12" id="KW-0238">DNA-binding</keyword>
<evidence type="ECO:0000256" key="14">
    <source>
        <dbReference type="ARBA" id="ARBA00023242"/>
    </source>
</evidence>
<dbReference type="PANTHER" id="PTHR45685:SF1">
    <property type="entry name" value="HELICASE SRCAP"/>
    <property type="match status" value="1"/>
</dbReference>
<evidence type="ECO:0000256" key="10">
    <source>
        <dbReference type="ARBA" id="ARBA00022840"/>
    </source>
</evidence>
<evidence type="ECO:0000256" key="3">
    <source>
        <dbReference type="ARBA" id="ARBA00012551"/>
    </source>
</evidence>
<comment type="subcellular location">
    <subcellularLocation>
        <location evidence="1">Nucleus</location>
    </subcellularLocation>
</comment>
<dbReference type="Pfam" id="PF00069">
    <property type="entry name" value="Pkinase"/>
    <property type="match status" value="1"/>
</dbReference>
<dbReference type="InterPro" id="IPR014001">
    <property type="entry name" value="Helicase_ATP-bd"/>
</dbReference>